<proteinExistence type="predicted"/>
<feature type="transmembrane region" description="Helical" evidence="1">
    <location>
        <begin position="43"/>
        <end position="64"/>
    </location>
</feature>
<evidence type="ECO:0000313" key="4">
    <source>
        <dbReference type="Proteomes" id="UP000030848"/>
    </source>
</evidence>
<dbReference type="EMBL" id="JRZE01000003">
    <property type="protein sequence ID" value="KHF44611.1"/>
    <property type="molecule type" value="Genomic_DNA"/>
</dbReference>
<dbReference type="PANTHER" id="PTHR36834">
    <property type="entry name" value="MEMBRANE PROTEIN-RELATED"/>
    <property type="match status" value="1"/>
</dbReference>
<sequence>MTSAQETALTYGSLAFAVVWGVLLVPQLISHYARFGRVHGRRVVTTAVVTLYSCLAVAVVLLPLPAPGDARLTQTVQLTPFQWIADVATELDEHGLSYAHAPFTLAFQQLAMNVLLFVPLGMFVVLLRRRDVRCATLTGLAMSLLVEVTQLTANFGTAPYAYRIFDVDDLLANTAGAALGGTAAVLFLALRRLKRTNAAIREAGSVTAPRVAAPTRPIAPGTPAVGGPVDVPLVDLRTRPLPRPR</sequence>
<dbReference type="PANTHER" id="PTHR36834:SF1">
    <property type="entry name" value="INTEGRAL MEMBRANE PROTEIN"/>
    <property type="match status" value="1"/>
</dbReference>
<organism evidence="3 4">
    <name type="scientific">Saccharomonospora viridis</name>
    <dbReference type="NCBI Taxonomy" id="1852"/>
    <lineage>
        <taxon>Bacteria</taxon>
        <taxon>Bacillati</taxon>
        <taxon>Actinomycetota</taxon>
        <taxon>Actinomycetes</taxon>
        <taxon>Pseudonocardiales</taxon>
        <taxon>Pseudonocardiaceae</taxon>
        <taxon>Saccharomonospora</taxon>
    </lineage>
</organism>
<dbReference type="OrthoDB" id="4822551at2"/>
<feature type="transmembrane region" description="Helical" evidence="1">
    <location>
        <begin position="106"/>
        <end position="127"/>
    </location>
</feature>
<accession>A0A837DDH8</accession>
<feature type="transmembrane region" description="Helical" evidence="1">
    <location>
        <begin position="170"/>
        <end position="190"/>
    </location>
</feature>
<gene>
    <name evidence="3" type="ORF">MINT15_14930</name>
</gene>
<evidence type="ECO:0000259" key="2">
    <source>
        <dbReference type="Pfam" id="PF04892"/>
    </source>
</evidence>
<name>A0A837DDH8_9PSEU</name>
<dbReference type="InterPro" id="IPR053150">
    <property type="entry name" value="Teicoplanin_resist-assoc"/>
</dbReference>
<keyword evidence="1" id="KW-1133">Transmembrane helix</keyword>
<dbReference type="Pfam" id="PF04892">
    <property type="entry name" value="VanZ"/>
    <property type="match status" value="1"/>
</dbReference>
<keyword evidence="1" id="KW-0812">Transmembrane</keyword>
<feature type="transmembrane region" description="Helical" evidence="1">
    <location>
        <begin position="12"/>
        <end position="31"/>
    </location>
</feature>
<comment type="caution">
    <text evidence="3">The sequence shown here is derived from an EMBL/GenBank/DDBJ whole genome shotgun (WGS) entry which is preliminary data.</text>
</comment>
<evidence type="ECO:0000313" key="3">
    <source>
        <dbReference type="EMBL" id="KHF44611.1"/>
    </source>
</evidence>
<evidence type="ECO:0000256" key="1">
    <source>
        <dbReference type="SAM" id="Phobius"/>
    </source>
</evidence>
<reference evidence="3 4" key="1">
    <citation type="submission" date="2014-10" db="EMBL/GenBank/DDBJ databases">
        <title>Genome sequence of Micropolyspora internatus JCM3315.</title>
        <authorList>
            <person name="Shin S.-K."/>
            <person name="Yi H."/>
        </authorList>
    </citation>
    <scope>NUCLEOTIDE SEQUENCE [LARGE SCALE GENOMIC DNA]</scope>
    <source>
        <strain evidence="3 4">JCM 3315</strain>
    </source>
</reference>
<keyword evidence="1" id="KW-0472">Membrane</keyword>
<dbReference type="RefSeq" id="WP_037309443.1">
    <property type="nucleotide sequence ID" value="NZ_FOWS01000002.1"/>
</dbReference>
<dbReference type="InterPro" id="IPR006976">
    <property type="entry name" value="VanZ-like"/>
</dbReference>
<protein>
    <submittedName>
        <fullName evidence="3">Glycopeptide antibiotics resistance protein</fullName>
    </submittedName>
</protein>
<feature type="domain" description="VanZ-like" evidence="2">
    <location>
        <begin position="50"/>
        <end position="187"/>
    </location>
</feature>
<dbReference type="Proteomes" id="UP000030848">
    <property type="component" value="Unassembled WGS sequence"/>
</dbReference>
<feature type="transmembrane region" description="Helical" evidence="1">
    <location>
        <begin position="139"/>
        <end position="158"/>
    </location>
</feature>
<dbReference type="AlphaFoldDB" id="A0A837DDH8"/>